<organism evidence="2 3">
    <name type="scientific">Metarhizium humberi</name>
    <dbReference type="NCBI Taxonomy" id="2596975"/>
    <lineage>
        <taxon>Eukaryota</taxon>
        <taxon>Fungi</taxon>
        <taxon>Dikarya</taxon>
        <taxon>Ascomycota</taxon>
        <taxon>Pezizomycotina</taxon>
        <taxon>Sordariomycetes</taxon>
        <taxon>Hypocreomycetidae</taxon>
        <taxon>Hypocreales</taxon>
        <taxon>Clavicipitaceae</taxon>
        <taxon>Metarhizium</taxon>
    </lineage>
</organism>
<dbReference type="AlphaFoldDB" id="A0A9P8S4M4"/>
<feature type="compositionally biased region" description="Basic residues" evidence="1">
    <location>
        <begin position="25"/>
        <end position="51"/>
    </location>
</feature>
<feature type="region of interest" description="Disordered" evidence="1">
    <location>
        <begin position="285"/>
        <end position="314"/>
    </location>
</feature>
<evidence type="ECO:0000256" key="1">
    <source>
        <dbReference type="SAM" id="MobiDB-lite"/>
    </source>
</evidence>
<accession>A0A9P8S4M4</accession>
<reference evidence="2 3" key="1">
    <citation type="submission" date="2020-07" db="EMBL/GenBank/DDBJ databases">
        <title>Metarhizium humberi genome.</title>
        <authorList>
            <person name="Lysoe E."/>
        </authorList>
    </citation>
    <scope>NUCLEOTIDE SEQUENCE [LARGE SCALE GENOMIC DNA]</scope>
    <source>
        <strain evidence="2 3">ESALQ1638</strain>
    </source>
</reference>
<name>A0A9P8S4M4_9HYPO</name>
<protein>
    <submittedName>
        <fullName evidence="2">Uncharacterized protein</fullName>
    </submittedName>
</protein>
<evidence type="ECO:0000313" key="2">
    <source>
        <dbReference type="EMBL" id="KAH0593912.1"/>
    </source>
</evidence>
<keyword evidence="3" id="KW-1185">Reference proteome</keyword>
<feature type="compositionally biased region" description="Low complexity" evidence="1">
    <location>
        <begin position="185"/>
        <end position="194"/>
    </location>
</feature>
<evidence type="ECO:0000313" key="3">
    <source>
        <dbReference type="Proteomes" id="UP000764110"/>
    </source>
</evidence>
<feature type="region of interest" description="Disordered" evidence="1">
    <location>
        <begin position="175"/>
        <end position="194"/>
    </location>
</feature>
<sequence length="334" mass="36162">MSLPLPSENTVLRTQSGEAGATRATRQRQHNTSGRHQRAVGAVRRRRRSSRSLHVGWPNIQHCGEARQEKHLQGLYLEVLRTGFNYPGAQGAGAPGAGQATQSAVILGSPLVLDWRLPGMGELSSLLARAPLCCLLSRAPAASTCLQATQATQRHLGDGHNRLGTRSHALAVLARPPAPSPAKEPGPSGQVQPSLAQSSFFSSLSLLVVPPDFATLLPPSHSISSYRLLPWLSFTTLLRLQLKFPLTTQESRVFALDLVLDIRHLLDGLQRLLIPVAPASLSSPFIPRSPTKSSRSTRRIRPNNIQHLPRPRPSNQHAAEIYGLVLPKAVVIAT</sequence>
<dbReference type="EMBL" id="JACEFI010000018">
    <property type="protein sequence ID" value="KAH0593912.1"/>
    <property type="molecule type" value="Genomic_DNA"/>
</dbReference>
<feature type="region of interest" description="Disordered" evidence="1">
    <location>
        <begin position="1"/>
        <end position="51"/>
    </location>
</feature>
<proteinExistence type="predicted"/>
<feature type="compositionally biased region" description="Polar residues" evidence="1">
    <location>
        <begin position="7"/>
        <end position="17"/>
    </location>
</feature>
<comment type="caution">
    <text evidence="2">The sequence shown here is derived from an EMBL/GenBank/DDBJ whole genome shotgun (WGS) entry which is preliminary data.</text>
</comment>
<dbReference type="Proteomes" id="UP000764110">
    <property type="component" value="Unassembled WGS sequence"/>
</dbReference>
<gene>
    <name evidence="2" type="ORF">MHUMG1_08234</name>
</gene>